<name>A0A510Y805_MARHA</name>
<dbReference type="GO" id="GO:0110001">
    <property type="term" value="C:toxin-antitoxin complex"/>
    <property type="evidence" value="ECO:0007669"/>
    <property type="project" value="InterPro"/>
</dbReference>
<dbReference type="PANTHER" id="PTHR33397:SF5">
    <property type="entry name" value="RNASE YUTE-RELATED"/>
    <property type="match status" value="1"/>
</dbReference>
<dbReference type="AlphaFoldDB" id="A0A510Y805"/>
<dbReference type="InterPro" id="IPR052379">
    <property type="entry name" value="Type_VII_TA_RNase"/>
</dbReference>
<dbReference type="GO" id="GO:0016787">
    <property type="term" value="F:hydrolase activity"/>
    <property type="evidence" value="ECO:0007669"/>
    <property type="project" value="UniProtKB-KW"/>
</dbReference>
<evidence type="ECO:0000256" key="4">
    <source>
        <dbReference type="ARBA" id="ARBA00024207"/>
    </source>
</evidence>
<comment type="similarity">
    <text evidence="4">Belongs to the HepT RNase toxin family.</text>
</comment>
<accession>A0A510Y805</accession>
<dbReference type="EMBL" id="BJUN01000015">
    <property type="protein sequence ID" value="GEK59502.1"/>
    <property type="molecule type" value="Genomic_DNA"/>
</dbReference>
<dbReference type="PANTHER" id="PTHR33397">
    <property type="entry name" value="UPF0331 PROTEIN YUTE"/>
    <property type="match status" value="1"/>
</dbReference>
<dbReference type="RefSeq" id="WP_079475553.1">
    <property type="nucleotide sequence ID" value="NZ_BJUN01000015.1"/>
</dbReference>
<evidence type="ECO:0000256" key="2">
    <source>
        <dbReference type="ARBA" id="ARBA00022722"/>
    </source>
</evidence>
<dbReference type="GO" id="GO:0004540">
    <property type="term" value="F:RNA nuclease activity"/>
    <property type="evidence" value="ECO:0007669"/>
    <property type="project" value="InterPro"/>
</dbReference>
<keyword evidence="1" id="KW-1277">Toxin-antitoxin system</keyword>
<dbReference type="InterPro" id="IPR008201">
    <property type="entry name" value="HepT-like"/>
</dbReference>
<protein>
    <submittedName>
        <fullName evidence="5">Uncharacterized protein</fullName>
    </submittedName>
</protein>
<comment type="caution">
    <text evidence="5">The sequence shown here is derived from an EMBL/GenBank/DDBJ whole genome shotgun (WGS) entry which is preliminary data.</text>
</comment>
<reference evidence="5 6" key="1">
    <citation type="submission" date="2019-07" db="EMBL/GenBank/DDBJ databases">
        <title>Whole genome shotgun sequence of Marinococcus halophilus NBRC 102359.</title>
        <authorList>
            <person name="Hosoyama A."/>
            <person name="Uohara A."/>
            <person name="Ohji S."/>
            <person name="Ichikawa N."/>
        </authorList>
    </citation>
    <scope>NUCLEOTIDE SEQUENCE [LARGE SCALE GENOMIC DNA]</scope>
    <source>
        <strain evidence="5 6">NBRC 102359</strain>
    </source>
</reference>
<organism evidence="5 6">
    <name type="scientific">Marinococcus halophilus</name>
    <dbReference type="NCBI Taxonomy" id="1371"/>
    <lineage>
        <taxon>Bacteria</taxon>
        <taxon>Bacillati</taxon>
        <taxon>Bacillota</taxon>
        <taxon>Bacilli</taxon>
        <taxon>Bacillales</taxon>
        <taxon>Bacillaceae</taxon>
        <taxon>Marinococcus</taxon>
    </lineage>
</organism>
<proteinExistence type="inferred from homology"/>
<dbReference type="STRING" id="1371.GCA_900166605_01748"/>
<dbReference type="Gene3D" id="1.20.120.580">
    <property type="entry name" value="bsu32300-like"/>
    <property type="match status" value="1"/>
</dbReference>
<dbReference type="OrthoDB" id="2375467at2"/>
<sequence length="152" mass="17509">MYFVDRKQIEDRLQYMERLGRVYGQIREEGAAGTQLALERLAHGWIEALIDVGNQMIDGFIMRDPGSYEDILDILEDEEVLDTEVIRKLKPLVAFRKKLVQEFTAIPFAEVQQVLDEAEPAVRKVSPAVRNYLEEELGPVSAFLPEEKDKKE</sequence>
<keyword evidence="3" id="KW-0378">Hydrolase</keyword>
<dbReference type="Pfam" id="PF01934">
    <property type="entry name" value="HepT-like"/>
    <property type="match status" value="1"/>
</dbReference>
<evidence type="ECO:0000313" key="5">
    <source>
        <dbReference type="EMBL" id="GEK59502.1"/>
    </source>
</evidence>
<dbReference type="Proteomes" id="UP000321051">
    <property type="component" value="Unassembled WGS sequence"/>
</dbReference>
<keyword evidence="6" id="KW-1185">Reference proteome</keyword>
<evidence type="ECO:0000256" key="3">
    <source>
        <dbReference type="ARBA" id="ARBA00022801"/>
    </source>
</evidence>
<keyword evidence="2" id="KW-0540">Nuclease</keyword>
<evidence type="ECO:0000256" key="1">
    <source>
        <dbReference type="ARBA" id="ARBA00022649"/>
    </source>
</evidence>
<dbReference type="InterPro" id="IPR037038">
    <property type="entry name" value="HepT-like_sf"/>
</dbReference>
<gene>
    <name evidence="5" type="ORF">MHA01_24070</name>
</gene>
<evidence type="ECO:0000313" key="6">
    <source>
        <dbReference type="Proteomes" id="UP000321051"/>
    </source>
</evidence>